<accession>A0ABS4TSC5</accession>
<dbReference type="Gene3D" id="3.40.630.30">
    <property type="match status" value="1"/>
</dbReference>
<feature type="domain" description="N-acetyltransferase" evidence="1">
    <location>
        <begin position="14"/>
        <end position="175"/>
    </location>
</feature>
<name>A0ABS4TSC5_9PSEU</name>
<evidence type="ECO:0000313" key="3">
    <source>
        <dbReference type="Proteomes" id="UP001519332"/>
    </source>
</evidence>
<gene>
    <name evidence="2" type="ORF">JOF56_007198</name>
</gene>
<evidence type="ECO:0000313" key="2">
    <source>
        <dbReference type="EMBL" id="MBP2326813.1"/>
    </source>
</evidence>
<dbReference type="EMBL" id="JAGINW010000001">
    <property type="protein sequence ID" value="MBP2326813.1"/>
    <property type="molecule type" value="Genomic_DNA"/>
</dbReference>
<dbReference type="PANTHER" id="PTHR43415:SF3">
    <property type="entry name" value="GNAT-FAMILY ACETYLTRANSFERASE"/>
    <property type="match status" value="1"/>
</dbReference>
<dbReference type="Pfam" id="PF13302">
    <property type="entry name" value="Acetyltransf_3"/>
    <property type="match status" value="1"/>
</dbReference>
<organism evidence="2 3">
    <name type="scientific">Kibdelosporangium banguiense</name>
    <dbReference type="NCBI Taxonomy" id="1365924"/>
    <lineage>
        <taxon>Bacteria</taxon>
        <taxon>Bacillati</taxon>
        <taxon>Actinomycetota</taxon>
        <taxon>Actinomycetes</taxon>
        <taxon>Pseudonocardiales</taxon>
        <taxon>Pseudonocardiaceae</taxon>
        <taxon>Kibdelosporangium</taxon>
    </lineage>
</organism>
<evidence type="ECO:0000259" key="1">
    <source>
        <dbReference type="PROSITE" id="PS51186"/>
    </source>
</evidence>
<dbReference type="InterPro" id="IPR000182">
    <property type="entry name" value="GNAT_dom"/>
</dbReference>
<dbReference type="InterPro" id="IPR016181">
    <property type="entry name" value="Acyl_CoA_acyltransferase"/>
</dbReference>
<dbReference type="Proteomes" id="UP001519332">
    <property type="component" value="Unassembled WGS sequence"/>
</dbReference>
<dbReference type="RefSeq" id="WP_307855399.1">
    <property type="nucleotide sequence ID" value="NZ_JAGINW010000001.1"/>
</dbReference>
<protein>
    <submittedName>
        <fullName evidence="2">RimJ/RimL family protein N-acetyltransferase</fullName>
    </submittedName>
</protein>
<proteinExistence type="predicted"/>
<dbReference type="PROSITE" id="PS51186">
    <property type="entry name" value="GNAT"/>
    <property type="match status" value="1"/>
</dbReference>
<reference evidence="2 3" key="1">
    <citation type="submission" date="2021-03" db="EMBL/GenBank/DDBJ databases">
        <title>Sequencing the genomes of 1000 actinobacteria strains.</title>
        <authorList>
            <person name="Klenk H.-P."/>
        </authorList>
    </citation>
    <scope>NUCLEOTIDE SEQUENCE [LARGE SCALE GENOMIC DNA]</scope>
    <source>
        <strain evidence="2 3">DSM 46670</strain>
    </source>
</reference>
<keyword evidence="3" id="KW-1185">Reference proteome</keyword>
<sequence length="183" mass="20875">MTLENQPVLTGSLVRLEQLSEKHFGGYWAMMSDPEGKRLTGTQQEFTQELTRHWLATRTEHNDRADWAIMRANTFVGEIVLNNLNTANQSVNFRISLVGPHAYGFGYGTEAIRLVLDYAFDVAGLHRVELEVYDFNPRARHVYTKCGFIEEGTRRDALLWDGKWHDAITMAILATDPRPAHTP</sequence>
<dbReference type="PANTHER" id="PTHR43415">
    <property type="entry name" value="SPERMIDINE N(1)-ACETYLTRANSFERASE"/>
    <property type="match status" value="1"/>
</dbReference>
<comment type="caution">
    <text evidence="2">The sequence shown here is derived from an EMBL/GenBank/DDBJ whole genome shotgun (WGS) entry which is preliminary data.</text>
</comment>
<dbReference type="SUPFAM" id="SSF55729">
    <property type="entry name" value="Acyl-CoA N-acyltransferases (Nat)"/>
    <property type="match status" value="1"/>
</dbReference>